<protein>
    <submittedName>
        <fullName evidence="5">Cytochrome P450, E-class, group IV</fullName>
    </submittedName>
</protein>
<reference evidence="6" key="1">
    <citation type="submission" date="2016-06" db="EMBL/GenBank/DDBJ databases">
        <title>Parallel loss of symbiosis genes in relatives of nitrogen-fixing non-legume Parasponia.</title>
        <authorList>
            <person name="Van Velzen R."/>
            <person name="Holmer R."/>
            <person name="Bu F."/>
            <person name="Rutten L."/>
            <person name="Van Zeijl A."/>
            <person name="Liu W."/>
            <person name="Santuari L."/>
            <person name="Cao Q."/>
            <person name="Sharma T."/>
            <person name="Shen D."/>
            <person name="Roswanjaya Y."/>
            <person name="Wardhani T."/>
            <person name="Kalhor M.S."/>
            <person name="Jansen J."/>
            <person name="Van den Hoogen J."/>
            <person name="Gungor B."/>
            <person name="Hartog M."/>
            <person name="Hontelez J."/>
            <person name="Verver J."/>
            <person name="Yang W.-C."/>
            <person name="Schijlen E."/>
            <person name="Repin R."/>
            <person name="Schilthuizen M."/>
            <person name="Schranz E."/>
            <person name="Heidstra R."/>
            <person name="Miyata K."/>
            <person name="Fedorova E."/>
            <person name="Kohlen W."/>
            <person name="Bisseling T."/>
            <person name="Smit S."/>
            <person name="Geurts R."/>
        </authorList>
    </citation>
    <scope>NUCLEOTIDE SEQUENCE [LARGE SCALE GENOMIC DNA]</scope>
    <source>
        <strain evidence="6">cv. WU1-14</strain>
    </source>
</reference>
<accession>A0A2P5CAH1</accession>
<dbReference type="AlphaFoldDB" id="A0A2P5CAH1"/>
<dbReference type="Proteomes" id="UP000237105">
    <property type="component" value="Unassembled WGS sequence"/>
</dbReference>
<keyword evidence="4" id="KW-0349">Heme</keyword>
<dbReference type="PANTHER" id="PTHR24286:SF185">
    <property type="entry name" value="CYTOCHROME P450 87A3-LIKE"/>
    <property type="match status" value="1"/>
</dbReference>
<dbReference type="GO" id="GO:0010268">
    <property type="term" value="P:brassinosteroid homeostasis"/>
    <property type="evidence" value="ECO:0007669"/>
    <property type="project" value="TreeGrafter"/>
</dbReference>
<keyword evidence="2 4" id="KW-0479">Metal-binding</keyword>
<dbReference type="InterPro" id="IPR001128">
    <property type="entry name" value="Cyt_P450"/>
</dbReference>
<name>A0A2P5CAH1_PARAD</name>
<comment type="caution">
    <text evidence="5">The sequence shown here is derived from an EMBL/GenBank/DDBJ whole genome shotgun (WGS) entry which is preliminary data.</text>
</comment>
<organism evidence="5 6">
    <name type="scientific">Parasponia andersonii</name>
    <name type="common">Sponia andersonii</name>
    <dbReference type="NCBI Taxonomy" id="3476"/>
    <lineage>
        <taxon>Eukaryota</taxon>
        <taxon>Viridiplantae</taxon>
        <taxon>Streptophyta</taxon>
        <taxon>Embryophyta</taxon>
        <taxon>Tracheophyta</taxon>
        <taxon>Spermatophyta</taxon>
        <taxon>Magnoliopsida</taxon>
        <taxon>eudicotyledons</taxon>
        <taxon>Gunneridae</taxon>
        <taxon>Pentapetalae</taxon>
        <taxon>rosids</taxon>
        <taxon>fabids</taxon>
        <taxon>Rosales</taxon>
        <taxon>Cannabaceae</taxon>
        <taxon>Parasponia</taxon>
    </lineage>
</organism>
<evidence type="ECO:0000313" key="5">
    <source>
        <dbReference type="EMBL" id="PON57994.1"/>
    </source>
</evidence>
<dbReference type="InterPro" id="IPR036396">
    <property type="entry name" value="Cyt_P450_sf"/>
</dbReference>
<dbReference type="OrthoDB" id="2789670at2759"/>
<dbReference type="STRING" id="3476.A0A2P5CAH1"/>
<dbReference type="GO" id="GO:0016705">
    <property type="term" value="F:oxidoreductase activity, acting on paired donors, with incorporation or reduction of molecular oxygen"/>
    <property type="evidence" value="ECO:0007669"/>
    <property type="project" value="InterPro"/>
</dbReference>
<evidence type="ECO:0000256" key="1">
    <source>
        <dbReference type="ARBA" id="ARBA00010617"/>
    </source>
</evidence>
<comment type="cofactor">
    <cofactor evidence="4">
        <name>heme</name>
        <dbReference type="ChEBI" id="CHEBI:30413"/>
    </cofactor>
</comment>
<comment type="similarity">
    <text evidence="1">Belongs to the cytochrome P450 family.</text>
</comment>
<evidence type="ECO:0000256" key="2">
    <source>
        <dbReference type="ARBA" id="ARBA00022723"/>
    </source>
</evidence>
<evidence type="ECO:0000313" key="6">
    <source>
        <dbReference type="Proteomes" id="UP000237105"/>
    </source>
</evidence>
<dbReference type="Gene3D" id="1.10.630.10">
    <property type="entry name" value="Cytochrome P450"/>
    <property type="match status" value="1"/>
</dbReference>
<dbReference type="EMBL" id="JXTB01000153">
    <property type="protein sequence ID" value="PON57994.1"/>
    <property type="molecule type" value="Genomic_DNA"/>
</dbReference>
<proteinExistence type="inferred from homology"/>
<dbReference type="SUPFAM" id="SSF48264">
    <property type="entry name" value="Cytochrome P450"/>
    <property type="match status" value="1"/>
</dbReference>
<sequence length="153" mass="17128">MASIVSPKKEYEAIIKSRGSGSKNENSGSGITREEYKSMTFTQMVINEAVRPANIVPGIFKKVINEGTIYVDFARYTIPANWLIMVVPSITHLSHHIYNDPLKFNPRRWEGKELHIGSKTFMACGGGSRLCVGADFAKLAMAIFLFHLVTKYK</sequence>
<keyword evidence="3 4" id="KW-0408">Iron</keyword>
<dbReference type="GO" id="GO:0016132">
    <property type="term" value="P:brassinosteroid biosynthetic process"/>
    <property type="evidence" value="ECO:0007669"/>
    <property type="project" value="TreeGrafter"/>
</dbReference>
<feature type="binding site" description="axial binding residue" evidence="4">
    <location>
        <position position="131"/>
    </location>
    <ligand>
        <name>heme</name>
        <dbReference type="ChEBI" id="CHEBI:30413"/>
    </ligand>
    <ligandPart>
        <name>Fe</name>
        <dbReference type="ChEBI" id="CHEBI:18248"/>
    </ligandPart>
</feature>
<dbReference type="GO" id="GO:0004497">
    <property type="term" value="F:monooxygenase activity"/>
    <property type="evidence" value="ECO:0007669"/>
    <property type="project" value="InterPro"/>
</dbReference>
<dbReference type="PRINTS" id="PR00465">
    <property type="entry name" value="EP450IV"/>
</dbReference>
<dbReference type="PANTHER" id="PTHR24286">
    <property type="entry name" value="CYTOCHROME P450 26"/>
    <property type="match status" value="1"/>
</dbReference>
<dbReference type="GO" id="GO:0020037">
    <property type="term" value="F:heme binding"/>
    <property type="evidence" value="ECO:0007669"/>
    <property type="project" value="InterPro"/>
</dbReference>
<dbReference type="Pfam" id="PF00067">
    <property type="entry name" value="p450"/>
    <property type="match status" value="1"/>
</dbReference>
<dbReference type="InterPro" id="IPR002403">
    <property type="entry name" value="Cyt_P450_E_grp-IV"/>
</dbReference>
<gene>
    <name evidence="5" type="ORF">PanWU01x14_169250</name>
</gene>
<dbReference type="GO" id="GO:0016125">
    <property type="term" value="P:sterol metabolic process"/>
    <property type="evidence" value="ECO:0007669"/>
    <property type="project" value="TreeGrafter"/>
</dbReference>
<evidence type="ECO:0000256" key="3">
    <source>
        <dbReference type="ARBA" id="ARBA00023004"/>
    </source>
</evidence>
<evidence type="ECO:0000256" key="4">
    <source>
        <dbReference type="PIRSR" id="PIRSR602403-1"/>
    </source>
</evidence>
<keyword evidence="6" id="KW-1185">Reference proteome</keyword>
<dbReference type="GO" id="GO:0005506">
    <property type="term" value="F:iron ion binding"/>
    <property type="evidence" value="ECO:0007669"/>
    <property type="project" value="InterPro"/>
</dbReference>